<dbReference type="RefSeq" id="WP_248269280.1">
    <property type="nucleotide sequence ID" value="NZ_CP096034.1"/>
</dbReference>
<protein>
    <submittedName>
        <fullName evidence="1">Uncharacterized protein</fullName>
    </submittedName>
</protein>
<gene>
    <name evidence="1" type="ORF">MY490_11290</name>
</gene>
<accession>A0ABY4JSJ0</accession>
<name>A0ABY4JSJ0_9BACI</name>
<evidence type="ECO:0000313" key="1">
    <source>
        <dbReference type="EMBL" id="UPM56376.1"/>
    </source>
</evidence>
<reference evidence="1 2" key="1">
    <citation type="submission" date="2022-04" db="EMBL/GenBank/DDBJ databases">
        <title>Mechanism of arsenic methylation and mitigation arsenic toxicity by Bacillus sp. LH14 from an Arsenic-Contaminated Paddy Soil.</title>
        <authorList>
            <person name="Wang D."/>
        </authorList>
    </citation>
    <scope>NUCLEOTIDE SEQUENCE [LARGE SCALE GENOMIC DNA]</scope>
    <source>
        <strain evidence="1 2">LH14</strain>
    </source>
</reference>
<proteinExistence type="predicted"/>
<evidence type="ECO:0000313" key="2">
    <source>
        <dbReference type="Proteomes" id="UP000830639"/>
    </source>
</evidence>
<sequence length="208" mass="24622">MLKRVLKLLMENGFEKRKTISQIRKLGYLSRTQELLQLLSFKHIYINSKETEMYVICESKKIFIEEQIKEFEREIASFVIMLGNKPLAYNINLVLLCPLNLKKNHLSENNHISKLIDIERDKYNCRKFFLDTANRNFEEELDIIPSLALKIEVDSSNLSYEQTIQKIQEDMHPELFKELIKNEDTPDLQQVLQVLENTISNIKDDKNE</sequence>
<organism evidence="1 2">
    <name type="scientific">Gottfriedia acidiceleris</name>
    <dbReference type="NCBI Taxonomy" id="371036"/>
    <lineage>
        <taxon>Bacteria</taxon>
        <taxon>Bacillati</taxon>
        <taxon>Bacillota</taxon>
        <taxon>Bacilli</taxon>
        <taxon>Bacillales</taxon>
        <taxon>Bacillaceae</taxon>
        <taxon>Gottfriedia</taxon>
    </lineage>
</organism>
<keyword evidence="2" id="KW-1185">Reference proteome</keyword>
<dbReference type="Proteomes" id="UP000830639">
    <property type="component" value="Chromosome"/>
</dbReference>
<dbReference type="EMBL" id="CP096034">
    <property type="protein sequence ID" value="UPM56376.1"/>
    <property type="molecule type" value="Genomic_DNA"/>
</dbReference>